<dbReference type="Pfam" id="PF10604">
    <property type="entry name" value="Polyketide_cyc2"/>
    <property type="match status" value="1"/>
</dbReference>
<keyword evidence="2" id="KW-1185">Reference proteome</keyword>
<gene>
    <name evidence="1" type="ORF">SAMN05443575_0153</name>
</gene>
<sequence length="146" mass="16285">MAIVTVGAKGRVLPDEVWDRYRDISRWPEWAPQISRVDATDDHVAFGVTGTVVGPFGVSVDFVIETVDEQARRWTWTVRRWPVTIRLEHAVTKRGGGSATSLRLDGPLPVVVAYAPLARLALQRLVSKDPPVQYVPDRDADGNLRE</sequence>
<dbReference type="InterPro" id="IPR023393">
    <property type="entry name" value="START-like_dom_sf"/>
</dbReference>
<dbReference type="STRING" id="1206085.SAMN05443575_0153"/>
<protein>
    <submittedName>
        <fullName evidence="1">Polyketide cyclase / dehydrase and lipid transport</fullName>
    </submittedName>
</protein>
<dbReference type="InterPro" id="IPR019587">
    <property type="entry name" value="Polyketide_cyclase/dehydratase"/>
</dbReference>
<name>A0A1M5C8Y2_9ACTN</name>
<dbReference type="SUPFAM" id="SSF55961">
    <property type="entry name" value="Bet v1-like"/>
    <property type="match status" value="1"/>
</dbReference>
<evidence type="ECO:0000313" key="2">
    <source>
        <dbReference type="Proteomes" id="UP000186132"/>
    </source>
</evidence>
<dbReference type="EMBL" id="FQVU01000001">
    <property type="protein sequence ID" value="SHF51244.1"/>
    <property type="molecule type" value="Genomic_DNA"/>
</dbReference>
<dbReference type="Proteomes" id="UP000186132">
    <property type="component" value="Unassembled WGS sequence"/>
</dbReference>
<accession>A0A1M5C8Y2</accession>
<reference evidence="1 2" key="1">
    <citation type="submission" date="2016-11" db="EMBL/GenBank/DDBJ databases">
        <authorList>
            <person name="Jaros S."/>
            <person name="Januszkiewicz K."/>
            <person name="Wedrychowicz H."/>
        </authorList>
    </citation>
    <scope>NUCLEOTIDE SEQUENCE [LARGE SCALE GENOMIC DNA]</scope>
    <source>
        <strain evidence="1 2">DSM 45627</strain>
    </source>
</reference>
<dbReference type="Gene3D" id="3.30.530.20">
    <property type="match status" value="1"/>
</dbReference>
<proteinExistence type="predicted"/>
<dbReference type="RefSeq" id="WP_234971297.1">
    <property type="nucleotide sequence ID" value="NZ_FQVU01000001.1"/>
</dbReference>
<dbReference type="AlphaFoldDB" id="A0A1M5C8Y2"/>
<evidence type="ECO:0000313" key="1">
    <source>
        <dbReference type="EMBL" id="SHF51244.1"/>
    </source>
</evidence>
<organism evidence="1 2">
    <name type="scientific">Jatrophihabitans endophyticus</name>
    <dbReference type="NCBI Taxonomy" id="1206085"/>
    <lineage>
        <taxon>Bacteria</taxon>
        <taxon>Bacillati</taxon>
        <taxon>Actinomycetota</taxon>
        <taxon>Actinomycetes</taxon>
        <taxon>Jatrophihabitantales</taxon>
        <taxon>Jatrophihabitantaceae</taxon>
        <taxon>Jatrophihabitans</taxon>
    </lineage>
</organism>